<organism evidence="2 3">
    <name type="scientific">Capsaspora owczarzaki (strain ATCC 30864)</name>
    <dbReference type="NCBI Taxonomy" id="595528"/>
    <lineage>
        <taxon>Eukaryota</taxon>
        <taxon>Filasterea</taxon>
        <taxon>Capsaspora</taxon>
    </lineage>
</organism>
<reference evidence="3" key="1">
    <citation type="submission" date="2011-02" db="EMBL/GenBank/DDBJ databases">
        <title>The Genome Sequence of Capsaspora owczarzaki ATCC 30864.</title>
        <authorList>
            <person name="Russ C."/>
            <person name="Cuomo C."/>
            <person name="Burger G."/>
            <person name="Gray M.W."/>
            <person name="Holland P.W.H."/>
            <person name="King N."/>
            <person name="Lang F.B.F."/>
            <person name="Roger A.J."/>
            <person name="Ruiz-Trillo I."/>
            <person name="Young S.K."/>
            <person name="Zeng Q."/>
            <person name="Gargeya S."/>
            <person name="Alvarado L."/>
            <person name="Berlin A."/>
            <person name="Chapman S.B."/>
            <person name="Chen Z."/>
            <person name="Freedman E."/>
            <person name="Gellesch M."/>
            <person name="Goldberg J."/>
            <person name="Griggs A."/>
            <person name="Gujja S."/>
            <person name="Heilman E."/>
            <person name="Heiman D."/>
            <person name="Howarth C."/>
            <person name="Mehta T."/>
            <person name="Neiman D."/>
            <person name="Pearson M."/>
            <person name="Roberts A."/>
            <person name="Saif S."/>
            <person name="Shea T."/>
            <person name="Shenoy N."/>
            <person name="Sisk P."/>
            <person name="Stolte C."/>
            <person name="Sykes S."/>
            <person name="White J."/>
            <person name="Yandava C."/>
            <person name="Haas B."/>
            <person name="Nusbaum C."/>
            <person name="Birren B."/>
        </authorList>
    </citation>
    <scope>NUCLEOTIDE SEQUENCE</scope>
    <source>
        <strain evidence="3">ATCC 30864</strain>
    </source>
</reference>
<dbReference type="EMBL" id="KE346360">
    <property type="protein sequence ID" value="KJE89439.1"/>
    <property type="molecule type" value="Genomic_DNA"/>
</dbReference>
<feature type="region of interest" description="Disordered" evidence="1">
    <location>
        <begin position="1"/>
        <end position="55"/>
    </location>
</feature>
<name>A0A0D2X0P9_CAPO3</name>
<gene>
    <name evidence="2" type="ORF">CAOG_009361</name>
</gene>
<feature type="compositionally biased region" description="Basic and acidic residues" evidence="1">
    <location>
        <begin position="95"/>
        <end position="111"/>
    </location>
</feature>
<keyword evidence="3" id="KW-1185">Reference proteome</keyword>
<evidence type="ECO:0000256" key="1">
    <source>
        <dbReference type="SAM" id="MobiDB-lite"/>
    </source>
</evidence>
<protein>
    <submittedName>
        <fullName evidence="2">Uncharacterized protein</fullName>
    </submittedName>
</protein>
<evidence type="ECO:0000313" key="2">
    <source>
        <dbReference type="EMBL" id="KJE89439.1"/>
    </source>
</evidence>
<proteinExistence type="predicted"/>
<dbReference type="AlphaFoldDB" id="A0A0D2X0P9"/>
<sequence length="136" mass="15268">MHVESIRREREKTEEGGSERSGTRETLCGNDDRRHNPRPDNETMTHDSLSRPQRNCSIASAISIKIRVEQAKQEVGGGVKGEGRVAWAEDLKVSKSPARVERSLAREEQRARGFQKNHLQASSPLHNNNNTTRGDV</sequence>
<evidence type="ECO:0000313" key="3">
    <source>
        <dbReference type="Proteomes" id="UP000008743"/>
    </source>
</evidence>
<feature type="compositionally biased region" description="Polar residues" evidence="1">
    <location>
        <begin position="117"/>
        <end position="136"/>
    </location>
</feature>
<feature type="compositionally biased region" description="Basic and acidic residues" evidence="1">
    <location>
        <begin position="1"/>
        <end position="23"/>
    </location>
</feature>
<feature type="compositionally biased region" description="Basic and acidic residues" evidence="1">
    <location>
        <begin position="30"/>
        <end position="49"/>
    </location>
</feature>
<feature type="region of interest" description="Disordered" evidence="1">
    <location>
        <begin position="95"/>
        <end position="136"/>
    </location>
</feature>
<accession>A0A0D2X0P9</accession>
<dbReference type="InParanoid" id="A0A0D2X0P9"/>
<dbReference type="Proteomes" id="UP000008743">
    <property type="component" value="Unassembled WGS sequence"/>
</dbReference>